<dbReference type="Gene3D" id="3.40.1550.20">
    <property type="entry name" value="Transcriptional regulator MraZ domain"/>
    <property type="match status" value="1"/>
</dbReference>
<keyword evidence="3" id="KW-0677">Repeat</keyword>
<dbReference type="HAMAP" id="MF_01008">
    <property type="entry name" value="MraZ"/>
    <property type="match status" value="1"/>
</dbReference>
<keyword evidence="4 7" id="KW-0805">Transcription regulation</keyword>
<dbReference type="Pfam" id="PF02381">
    <property type="entry name" value="MraZ"/>
    <property type="match status" value="2"/>
</dbReference>
<dbReference type="AlphaFoldDB" id="A0AAX1WT13"/>
<dbReference type="InterPro" id="IPR020603">
    <property type="entry name" value="MraZ_dom"/>
</dbReference>
<evidence type="ECO:0000256" key="4">
    <source>
        <dbReference type="ARBA" id="ARBA00023015"/>
    </source>
</evidence>
<sequence length="142" mass="15873">MFQGASSLSLDAKGRLSVPTRHRDALTAQAGGQLTLTKHPDGCLMVFPRPEWEKFRERIAQLPMSAQWWKRIFLGNAMDVEMDGTGRVLVSPELREAAGLSKDAILLGMGNHFELWDKATYEAKEAAAMQAEMPDVFKDFSF</sequence>
<dbReference type="InterPro" id="IPR003444">
    <property type="entry name" value="MraZ"/>
</dbReference>
<evidence type="ECO:0000313" key="10">
    <source>
        <dbReference type="Proteomes" id="UP000271868"/>
    </source>
</evidence>
<evidence type="ECO:0000256" key="1">
    <source>
        <dbReference type="ARBA" id="ARBA00013860"/>
    </source>
</evidence>
<comment type="subunit">
    <text evidence="7">Forms oligomers.</text>
</comment>
<dbReference type="InterPro" id="IPR035642">
    <property type="entry name" value="MraZ_N"/>
</dbReference>
<dbReference type="PANTHER" id="PTHR34701">
    <property type="entry name" value="TRANSCRIPTIONAL REGULATOR MRAZ"/>
    <property type="match status" value="1"/>
</dbReference>
<protein>
    <recommendedName>
        <fullName evidence="1 7">Transcriptional regulator MraZ</fullName>
    </recommendedName>
</protein>
<dbReference type="EMBL" id="RJVL01000005">
    <property type="protein sequence ID" value="ROR41601.1"/>
    <property type="molecule type" value="Genomic_DNA"/>
</dbReference>
<dbReference type="SMR" id="A0AAX1WT13"/>
<accession>A0AAX1WT13</accession>
<dbReference type="PROSITE" id="PS51740">
    <property type="entry name" value="SPOVT_ABRB"/>
    <property type="match status" value="2"/>
</dbReference>
<proteinExistence type="inferred from homology"/>
<evidence type="ECO:0000259" key="8">
    <source>
        <dbReference type="PROSITE" id="PS51740"/>
    </source>
</evidence>
<comment type="subcellular location">
    <subcellularLocation>
        <location evidence="7">Cytoplasm</location>
        <location evidence="7">Nucleoid</location>
    </subcellularLocation>
</comment>
<dbReference type="CDD" id="cd16321">
    <property type="entry name" value="MraZ_C"/>
    <property type="match status" value="1"/>
</dbReference>
<dbReference type="GO" id="GO:0000976">
    <property type="term" value="F:transcription cis-regulatory region binding"/>
    <property type="evidence" value="ECO:0007669"/>
    <property type="project" value="TreeGrafter"/>
</dbReference>
<name>A0AAX1WT13_9BURK</name>
<dbReference type="InterPro" id="IPR037914">
    <property type="entry name" value="SpoVT-AbrB_sf"/>
</dbReference>
<reference evidence="9 10" key="1">
    <citation type="submission" date="2018-11" db="EMBL/GenBank/DDBJ databases">
        <title>Genomic Encyclopedia of Type Strains, Phase IV (KMG-IV): sequencing the most valuable type-strain genomes for metagenomic binning, comparative biology and taxonomic classification.</title>
        <authorList>
            <person name="Goeker M."/>
        </authorList>
    </citation>
    <scope>NUCLEOTIDE SEQUENCE [LARGE SCALE GENOMIC DNA]</scope>
    <source>
        <strain evidence="9 10">DSM 15985</strain>
    </source>
</reference>
<dbReference type="Proteomes" id="UP000271868">
    <property type="component" value="Unassembled WGS sequence"/>
</dbReference>
<evidence type="ECO:0000256" key="2">
    <source>
        <dbReference type="ARBA" id="ARBA00022490"/>
    </source>
</evidence>
<dbReference type="CDD" id="cd16320">
    <property type="entry name" value="MraZ_N"/>
    <property type="match status" value="1"/>
</dbReference>
<dbReference type="GO" id="GO:0003700">
    <property type="term" value="F:DNA-binding transcription factor activity"/>
    <property type="evidence" value="ECO:0007669"/>
    <property type="project" value="UniProtKB-UniRule"/>
</dbReference>
<evidence type="ECO:0000256" key="7">
    <source>
        <dbReference type="HAMAP-Rule" id="MF_01008"/>
    </source>
</evidence>
<dbReference type="InterPro" id="IPR038619">
    <property type="entry name" value="MraZ_sf"/>
</dbReference>
<organism evidence="9 10">
    <name type="scientific">Diaphorobacter nitroreducens</name>
    <dbReference type="NCBI Taxonomy" id="164759"/>
    <lineage>
        <taxon>Bacteria</taxon>
        <taxon>Pseudomonadati</taxon>
        <taxon>Pseudomonadota</taxon>
        <taxon>Betaproteobacteria</taxon>
        <taxon>Burkholderiales</taxon>
        <taxon>Comamonadaceae</taxon>
        <taxon>Diaphorobacter</taxon>
    </lineage>
</organism>
<dbReference type="RefSeq" id="WP_011806773.1">
    <property type="nucleotide sequence ID" value="NZ_CP016278.1"/>
</dbReference>
<feature type="domain" description="SpoVT-AbrB" evidence="8">
    <location>
        <begin position="77"/>
        <end position="120"/>
    </location>
</feature>
<dbReference type="InterPro" id="IPR035644">
    <property type="entry name" value="MraZ_C"/>
</dbReference>
<comment type="caution">
    <text evidence="9">The sequence shown here is derived from an EMBL/GenBank/DDBJ whole genome shotgun (WGS) entry which is preliminary data.</text>
</comment>
<dbReference type="InterPro" id="IPR007159">
    <property type="entry name" value="SpoVT-AbrB_dom"/>
</dbReference>
<dbReference type="SUPFAM" id="SSF89447">
    <property type="entry name" value="AbrB/MazE/MraZ-like"/>
    <property type="match status" value="1"/>
</dbReference>
<dbReference type="GO" id="GO:0009295">
    <property type="term" value="C:nucleoid"/>
    <property type="evidence" value="ECO:0007669"/>
    <property type="project" value="UniProtKB-SubCell"/>
</dbReference>
<comment type="similarity">
    <text evidence="7">Belongs to the MraZ family.</text>
</comment>
<dbReference type="GO" id="GO:2000143">
    <property type="term" value="P:negative regulation of DNA-templated transcription initiation"/>
    <property type="evidence" value="ECO:0007669"/>
    <property type="project" value="TreeGrafter"/>
</dbReference>
<feature type="domain" description="SpoVT-AbrB" evidence="8">
    <location>
        <begin position="5"/>
        <end position="51"/>
    </location>
</feature>
<evidence type="ECO:0000256" key="5">
    <source>
        <dbReference type="ARBA" id="ARBA00023125"/>
    </source>
</evidence>
<dbReference type="PANTHER" id="PTHR34701:SF1">
    <property type="entry name" value="TRANSCRIPTIONAL REGULATOR MRAZ"/>
    <property type="match status" value="1"/>
</dbReference>
<dbReference type="NCBIfam" id="TIGR00242">
    <property type="entry name" value="division/cell wall cluster transcriptional repressor MraZ"/>
    <property type="match status" value="1"/>
</dbReference>
<evidence type="ECO:0000256" key="6">
    <source>
        <dbReference type="ARBA" id="ARBA00023163"/>
    </source>
</evidence>
<keyword evidence="10" id="KW-1185">Reference proteome</keyword>
<evidence type="ECO:0000313" key="9">
    <source>
        <dbReference type="EMBL" id="ROR41601.1"/>
    </source>
</evidence>
<keyword evidence="5 7" id="KW-0238">DNA-binding</keyword>
<dbReference type="GeneID" id="84683994"/>
<evidence type="ECO:0000256" key="3">
    <source>
        <dbReference type="ARBA" id="ARBA00022737"/>
    </source>
</evidence>
<gene>
    <name evidence="7" type="primary">mraZ</name>
    <name evidence="9" type="ORF">EDC60_2248</name>
</gene>
<keyword evidence="2 7" id="KW-0963">Cytoplasm</keyword>
<keyword evidence="6 7" id="KW-0804">Transcription</keyword>
<dbReference type="GO" id="GO:0005737">
    <property type="term" value="C:cytoplasm"/>
    <property type="evidence" value="ECO:0007669"/>
    <property type="project" value="UniProtKB-UniRule"/>
</dbReference>